<dbReference type="AlphaFoldDB" id="A0A3B0Z6P0"/>
<dbReference type="PANTHER" id="PTHR43420:SF12">
    <property type="entry name" value="N-ACETYLTRANSFERASE DOMAIN-CONTAINING PROTEIN"/>
    <property type="match status" value="1"/>
</dbReference>
<evidence type="ECO:0000259" key="5">
    <source>
        <dbReference type="PROSITE" id="PS51186"/>
    </source>
</evidence>
<name>A0A3B0Z6P0_9ZZZZ</name>
<evidence type="ECO:0000256" key="4">
    <source>
        <dbReference type="ARBA" id="ARBA00023315"/>
    </source>
</evidence>
<accession>A0A3B0Z6P0</accession>
<dbReference type="GO" id="GO:0008080">
    <property type="term" value="F:N-acetyltransferase activity"/>
    <property type="evidence" value="ECO:0007669"/>
    <property type="project" value="InterPro"/>
</dbReference>
<dbReference type="PANTHER" id="PTHR43420">
    <property type="entry name" value="ACETYLTRANSFERASE"/>
    <property type="match status" value="1"/>
</dbReference>
<dbReference type="CDD" id="cd04301">
    <property type="entry name" value="NAT_SF"/>
    <property type="match status" value="1"/>
</dbReference>
<keyword evidence="3 6" id="KW-0808">Transferase</keyword>
<dbReference type="InterPro" id="IPR043690">
    <property type="entry name" value="RimI"/>
</dbReference>
<dbReference type="Gene3D" id="3.40.630.30">
    <property type="match status" value="1"/>
</dbReference>
<keyword evidence="4 6" id="KW-0012">Acyltransferase</keyword>
<reference evidence="6" key="1">
    <citation type="submission" date="2018-06" db="EMBL/GenBank/DDBJ databases">
        <authorList>
            <person name="Zhirakovskaya E."/>
        </authorList>
    </citation>
    <scope>NUCLEOTIDE SEQUENCE</scope>
</reference>
<keyword evidence="2" id="KW-0963">Cytoplasm</keyword>
<evidence type="ECO:0000256" key="3">
    <source>
        <dbReference type="ARBA" id="ARBA00022679"/>
    </source>
</evidence>
<gene>
    <name evidence="6" type="ORF">MNBD_GAMMA13-60</name>
</gene>
<feature type="domain" description="N-acetyltransferase" evidence="5">
    <location>
        <begin position="10"/>
        <end position="155"/>
    </location>
</feature>
<dbReference type="InterPro" id="IPR016181">
    <property type="entry name" value="Acyl_CoA_acyltransferase"/>
</dbReference>
<organism evidence="6">
    <name type="scientific">hydrothermal vent metagenome</name>
    <dbReference type="NCBI Taxonomy" id="652676"/>
    <lineage>
        <taxon>unclassified sequences</taxon>
        <taxon>metagenomes</taxon>
        <taxon>ecological metagenomes</taxon>
    </lineage>
</organism>
<evidence type="ECO:0000256" key="2">
    <source>
        <dbReference type="ARBA" id="ARBA00022490"/>
    </source>
</evidence>
<dbReference type="InterPro" id="IPR000182">
    <property type="entry name" value="GNAT_dom"/>
</dbReference>
<protein>
    <submittedName>
        <fullName evidence="6">Ribosomal-protein-S18p-alanine acetyltransferase</fullName>
        <ecNumber evidence="6">2.3.1.128</ecNumber>
    </submittedName>
</protein>
<comment type="similarity">
    <text evidence="1">Belongs to the acetyltransferase family. RimI subfamily.</text>
</comment>
<dbReference type="PROSITE" id="PS51186">
    <property type="entry name" value="GNAT"/>
    <property type="match status" value="1"/>
</dbReference>
<sequence length="155" mass="17436">MSAVLVGSAPTFRPLSVADLDAIMEIEQRAYPFPWSQGIFRDCLRVGYCCWCYEIDDEIHAYGVMSVAAGESHILNLTVCPESQRQGFGIKLMQHFLRLARRHNADIVMLEVRPSNIAAIRLYEKLGFNEAGVRPNYYPAGEGREDALLLALNLM</sequence>
<evidence type="ECO:0000313" key="6">
    <source>
        <dbReference type="EMBL" id="VAW76356.1"/>
    </source>
</evidence>
<dbReference type="NCBIfam" id="TIGR01575">
    <property type="entry name" value="rimI"/>
    <property type="match status" value="1"/>
</dbReference>
<dbReference type="EMBL" id="UOFK01000093">
    <property type="protein sequence ID" value="VAW76356.1"/>
    <property type="molecule type" value="Genomic_DNA"/>
</dbReference>
<dbReference type="InterPro" id="IPR006464">
    <property type="entry name" value="AcTrfase_RimI/Ard1"/>
</dbReference>
<dbReference type="InterPro" id="IPR050680">
    <property type="entry name" value="YpeA/RimI_acetyltransf"/>
</dbReference>
<dbReference type="EC" id="2.3.1.128" evidence="6"/>
<dbReference type="HAMAP" id="MF_02210">
    <property type="entry name" value="RimI"/>
    <property type="match status" value="1"/>
</dbReference>
<evidence type="ECO:0000256" key="1">
    <source>
        <dbReference type="ARBA" id="ARBA00005395"/>
    </source>
</evidence>
<proteinExistence type="inferred from homology"/>
<dbReference type="Pfam" id="PF00583">
    <property type="entry name" value="Acetyltransf_1"/>
    <property type="match status" value="1"/>
</dbReference>
<dbReference type="SUPFAM" id="SSF55729">
    <property type="entry name" value="Acyl-CoA N-acyltransferases (Nat)"/>
    <property type="match status" value="1"/>
</dbReference>